<comment type="caution">
    <text evidence="1">The sequence shown here is derived from an EMBL/GenBank/DDBJ whole genome shotgun (WGS) entry which is preliminary data.</text>
</comment>
<reference evidence="1" key="1">
    <citation type="submission" date="2022-10" db="EMBL/GenBank/DDBJ databases">
        <title>Culturing micro-colonial fungi from biological soil crusts in the Mojave desert and describing Neophaeococcomyces mojavensis, and introducing the new genera and species Taxawa tesnikishii.</title>
        <authorList>
            <person name="Kurbessoian T."/>
            <person name="Stajich J.E."/>
        </authorList>
    </citation>
    <scope>NUCLEOTIDE SEQUENCE</scope>
    <source>
        <strain evidence="1">JES_112</strain>
    </source>
</reference>
<gene>
    <name evidence="1" type="ORF">H2198_007430</name>
</gene>
<evidence type="ECO:0000313" key="2">
    <source>
        <dbReference type="Proteomes" id="UP001172386"/>
    </source>
</evidence>
<proteinExistence type="predicted"/>
<name>A0ACC3A020_9EURO</name>
<organism evidence="1 2">
    <name type="scientific">Neophaeococcomyces mojaviensis</name>
    <dbReference type="NCBI Taxonomy" id="3383035"/>
    <lineage>
        <taxon>Eukaryota</taxon>
        <taxon>Fungi</taxon>
        <taxon>Dikarya</taxon>
        <taxon>Ascomycota</taxon>
        <taxon>Pezizomycotina</taxon>
        <taxon>Eurotiomycetes</taxon>
        <taxon>Chaetothyriomycetidae</taxon>
        <taxon>Chaetothyriales</taxon>
        <taxon>Chaetothyriales incertae sedis</taxon>
        <taxon>Neophaeococcomyces</taxon>
    </lineage>
</organism>
<dbReference type="EMBL" id="JAPDRQ010000156">
    <property type="protein sequence ID" value="KAJ9653390.1"/>
    <property type="molecule type" value="Genomic_DNA"/>
</dbReference>
<evidence type="ECO:0000313" key="1">
    <source>
        <dbReference type="EMBL" id="KAJ9653390.1"/>
    </source>
</evidence>
<protein>
    <submittedName>
        <fullName evidence="1">Uncharacterized protein</fullName>
    </submittedName>
</protein>
<sequence>MRALRYHGAEDLRVEHDVPEPKCGEDQIKVKPAFVGICGTDLHEYYTPTFIPSKEAPHPVTGESMPVVIGHEFSGTVIKIGSKVTNKNVKVGDKVAVQPTVACFECGACQDGFINCCDKAGFVGLSGGGGGLSDAVCVGGDFVFKLPDHIDLDVGALVEPLAVAWHAVDASQVAEGDDALVLGAGPIGLGVIQCLKARGARYIIVAEVAKERQNFAKHFGATHIFDPRHEDVVAKAKELTGGRGPQIALDCAGVAASIKTACLAVRAQGRVVNVAIWEKEVPFHPNNLVFGEKKYSAVLGYQKKDYQAVIEALGKNTMKPEAMITSRIAIDRVVEDGFMPLINQKEKHVKILVDLSK</sequence>
<dbReference type="Proteomes" id="UP001172386">
    <property type="component" value="Unassembled WGS sequence"/>
</dbReference>
<accession>A0ACC3A020</accession>
<keyword evidence="2" id="KW-1185">Reference proteome</keyword>